<gene>
    <name evidence="10" type="ORF">EOD39_14571</name>
</gene>
<dbReference type="GO" id="GO:0042277">
    <property type="term" value="F:peptide binding"/>
    <property type="evidence" value="ECO:0007669"/>
    <property type="project" value="TreeGrafter"/>
</dbReference>
<dbReference type="AlphaFoldDB" id="A0A662YLH1"/>
<evidence type="ECO:0000256" key="3">
    <source>
        <dbReference type="ARBA" id="ARBA00022692"/>
    </source>
</evidence>
<keyword evidence="7" id="KW-0297">G-protein coupled receptor</keyword>
<name>A0A662YLH1_ACIRT</name>
<dbReference type="InterPro" id="IPR000276">
    <property type="entry name" value="GPCR_Rhodpsn"/>
</dbReference>
<dbReference type="EMBL" id="SCEB01001146">
    <property type="protein sequence ID" value="RXM97329.1"/>
    <property type="molecule type" value="Genomic_DNA"/>
</dbReference>
<dbReference type="FunFam" id="1.20.1070.10:FF:000458">
    <property type="entry name" value="G protein-coupled receptor 150"/>
    <property type="match status" value="1"/>
</dbReference>
<evidence type="ECO:0000256" key="2">
    <source>
        <dbReference type="ARBA" id="ARBA00022475"/>
    </source>
</evidence>
<reference evidence="10 11" key="1">
    <citation type="submission" date="2019-01" db="EMBL/GenBank/DDBJ databases">
        <title>Draft Genome and Complete Hox-Cluster Characterization of the Sterlet Sturgeon (Acipenser ruthenus).</title>
        <authorList>
            <person name="Wei Q."/>
        </authorList>
    </citation>
    <scope>NUCLEOTIDE SEQUENCE [LARGE SCALE GENOMIC DNA]</scope>
    <source>
        <strain evidence="10">WHYD16114868_AA</strain>
        <tissue evidence="10">Blood</tissue>
    </source>
</reference>
<feature type="transmembrane region" description="Helical" evidence="8">
    <location>
        <begin position="46"/>
        <end position="67"/>
    </location>
</feature>
<feature type="transmembrane region" description="Helical" evidence="8">
    <location>
        <begin position="121"/>
        <end position="139"/>
    </location>
</feature>
<keyword evidence="3 7" id="KW-0812">Transmembrane</keyword>
<evidence type="ECO:0000256" key="5">
    <source>
        <dbReference type="ARBA" id="ARBA00023136"/>
    </source>
</evidence>
<keyword evidence="11" id="KW-1185">Reference proteome</keyword>
<comment type="caution">
    <text evidence="10">The sequence shown here is derived from an EMBL/GenBank/DDBJ whole genome shotgun (WGS) entry which is preliminary data.</text>
</comment>
<evidence type="ECO:0000256" key="7">
    <source>
        <dbReference type="RuleBase" id="RU000688"/>
    </source>
</evidence>
<feature type="domain" description="G-protein coupled receptors family 1 profile" evidence="9">
    <location>
        <begin position="59"/>
        <end position="321"/>
    </location>
</feature>
<dbReference type="PRINTS" id="PR00237">
    <property type="entry name" value="GPCRRHODOPSN"/>
</dbReference>
<dbReference type="PANTHER" id="PTHR24241">
    <property type="entry name" value="NEUROPEPTIDE RECEPTOR-RELATED G-PROTEIN COUPLED RECEPTOR"/>
    <property type="match status" value="1"/>
</dbReference>
<sequence>MEALTSFDSYLHANSSSLLVSQWNLNASNIGGEATDSPQYDRPIRIITMTVIFAVALVGNSTVLYKICCRKSKRRKIDFLITNLALADLCVSALTLFSQIIWEVLEDKWVAGELACRLFKILQVFGLIASSNIIAVIALERHHVIVNPLASPLPTKILALVAWFTALLLSVPQAFVFKVKGGEKCLSTFGDLPKWHFQMYIIYGSIAVFFAPFCILCVAYTRILWTIWRKEQHVDSKGADPKQLTRRPVRIIATNSAIPRAKIKTLKMTLVIIILFIICGLPYFIIEMKVAFGTSTELDAKVIAVLGVFVVSNSAVNPYVYLFFKTDNVYLRKLEKKLCFSCLKEYRENTFHRERLVHPGRKAERSTTTTTSETETTAVQSVSYIKSALSLGDIASCESSI</sequence>
<protein>
    <submittedName>
        <fullName evidence="10">Putative G-protein coupled receptor 150</fullName>
    </submittedName>
</protein>
<dbReference type="PROSITE" id="PS50262">
    <property type="entry name" value="G_PROTEIN_RECEP_F1_2"/>
    <property type="match status" value="1"/>
</dbReference>
<feature type="transmembrane region" description="Helical" evidence="8">
    <location>
        <begin position="160"/>
        <end position="177"/>
    </location>
</feature>
<keyword evidence="5 8" id="KW-0472">Membrane</keyword>
<evidence type="ECO:0000259" key="9">
    <source>
        <dbReference type="PROSITE" id="PS50262"/>
    </source>
</evidence>
<dbReference type="GO" id="GO:0032870">
    <property type="term" value="P:cellular response to hormone stimulus"/>
    <property type="evidence" value="ECO:0007669"/>
    <property type="project" value="TreeGrafter"/>
</dbReference>
<comment type="subcellular location">
    <subcellularLocation>
        <location evidence="1">Cell membrane</location>
        <topology evidence="1">Multi-pass membrane protein</topology>
    </subcellularLocation>
</comment>
<evidence type="ECO:0000256" key="1">
    <source>
        <dbReference type="ARBA" id="ARBA00004651"/>
    </source>
</evidence>
<keyword evidence="7" id="KW-0807">Transducer</keyword>
<dbReference type="GO" id="GO:0004930">
    <property type="term" value="F:G protein-coupled receptor activity"/>
    <property type="evidence" value="ECO:0007669"/>
    <property type="project" value="UniProtKB-KW"/>
</dbReference>
<feature type="transmembrane region" description="Helical" evidence="8">
    <location>
        <begin position="197"/>
        <end position="220"/>
    </location>
</feature>
<accession>A0A662YLH1</accession>
<dbReference type="Pfam" id="PF00001">
    <property type="entry name" value="7tm_1"/>
    <property type="match status" value="1"/>
</dbReference>
<keyword evidence="2" id="KW-1003">Cell membrane</keyword>
<evidence type="ECO:0000313" key="10">
    <source>
        <dbReference type="EMBL" id="RXM97329.1"/>
    </source>
</evidence>
<proteinExistence type="inferred from homology"/>
<evidence type="ECO:0000313" key="11">
    <source>
        <dbReference type="Proteomes" id="UP000289886"/>
    </source>
</evidence>
<keyword evidence="4 8" id="KW-1133">Transmembrane helix</keyword>
<evidence type="ECO:0000256" key="6">
    <source>
        <dbReference type="ARBA" id="ARBA00023170"/>
    </source>
</evidence>
<feature type="transmembrane region" description="Helical" evidence="8">
    <location>
        <begin position="268"/>
        <end position="286"/>
    </location>
</feature>
<comment type="similarity">
    <text evidence="7">Belongs to the G-protein coupled receptor 1 family.</text>
</comment>
<dbReference type="GO" id="GO:0005886">
    <property type="term" value="C:plasma membrane"/>
    <property type="evidence" value="ECO:0007669"/>
    <property type="project" value="UniProtKB-SubCell"/>
</dbReference>
<dbReference type="SUPFAM" id="SSF81321">
    <property type="entry name" value="Family A G protein-coupled receptor-like"/>
    <property type="match status" value="1"/>
</dbReference>
<feature type="transmembrane region" description="Helical" evidence="8">
    <location>
        <begin position="302"/>
        <end position="324"/>
    </location>
</feature>
<feature type="transmembrane region" description="Helical" evidence="8">
    <location>
        <begin position="79"/>
        <end position="101"/>
    </location>
</feature>
<organism evidence="10 11">
    <name type="scientific">Acipenser ruthenus</name>
    <name type="common">Sterlet sturgeon</name>
    <dbReference type="NCBI Taxonomy" id="7906"/>
    <lineage>
        <taxon>Eukaryota</taxon>
        <taxon>Metazoa</taxon>
        <taxon>Chordata</taxon>
        <taxon>Craniata</taxon>
        <taxon>Vertebrata</taxon>
        <taxon>Euteleostomi</taxon>
        <taxon>Actinopterygii</taxon>
        <taxon>Chondrostei</taxon>
        <taxon>Acipenseriformes</taxon>
        <taxon>Acipenseridae</taxon>
        <taxon>Acipenser</taxon>
    </lineage>
</organism>
<dbReference type="InterPro" id="IPR017452">
    <property type="entry name" value="GPCR_Rhodpsn_7TM"/>
</dbReference>
<evidence type="ECO:0000256" key="4">
    <source>
        <dbReference type="ARBA" id="ARBA00022989"/>
    </source>
</evidence>
<dbReference type="Gene3D" id="1.20.1070.10">
    <property type="entry name" value="Rhodopsin 7-helix transmembrane proteins"/>
    <property type="match status" value="1"/>
</dbReference>
<evidence type="ECO:0000256" key="8">
    <source>
        <dbReference type="SAM" id="Phobius"/>
    </source>
</evidence>
<dbReference type="PANTHER" id="PTHR24241:SF83">
    <property type="entry name" value="G-PROTEIN COUPLED RECEPTOR 150-RELATED"/>
    <property type="match status" value="1"/>
</dbReference>
<keyword evidence="6 7" id="KW-0675">Receptor</keyword>
<dbReference type="Proteomes" id="UP000289886">
    <property type="component" value="Unassembled WGS sequence"/>
</dbReference>
<dbReference type="PROSITE" id="PS00237">
    <property type="entry name" value="G_PROTEIN_RECEP_F1_1"/>
    <property type="match status" value="1"/>
</dbReference>